<feature type="region of interest" description="Disordered" evidence="1">
    <location>
        <begin position="1"/>
        <end position="27"/>
    </location>
</feature>
<dbReference type="AlphaFoldDB" id="M3B5W1"/>
<gene>
    <name evidence="2" type="ORF">MYCFIDRAFT_210966</name>
</gene>
<keyword evidence="3" id="KW-1185">Reference proteome</keyword>
<protein>
    <submittedName>
        <fullName evidence="2">Uncharacterized protein</fullName>
    </submittedName>
</protein>
<reference evidence="2 3" key="1">
    <citation type="journal article" date="2012" name="PLoS Pathog.">
        <title>Diverse lifestyles and strategies of plant pathogenesis encoded in the genomes of eighteen Dothideomycetes fungi.</title>
        <authorList>
            <person name="Ohm R.A."/>
            <person name="Feau N."/>
            <person name="Henrissat B."/>
            <person name="Schoch C.L."/>
            <person name="Horwitz B.A."/>
            <person name="Barry K.W."/>
            <person name="Condon B.J."/>
            <person name="Copeland A.C."/>
            <person name="Dhillon B."/>
            <person name="Glaser F."/>
            <person name="Hesse C.N."/>
            <person name="Kosti I."/>
            <person name="LaButti K."/>
            <person name="Lindquist E.A."/>
            <person name="Lucas S."/>
            <person name="Salamov A.A."/>
            <person name="Bradshaw R.E."/>
            <person name="Ciuffetti L."/>
            <person name="Hamelin R.C."/>
            <person name="Kema G.H.J."/>
            <person name="Lawrence C."/>
            <person name="Scott J.A."/>
            <person name="Spatafora J.W."/>
            <person name="Turgeon B.G."/>
            <person name="de Wit P.J.G.M."/>
            <person name="Zhong S."/>
            <person name="Goodwin S.B."/>
            <person name="Grigoriev I.V."/>
        </authorList>
    </citation>
    <scope>NUCLEOTIDE SEQUENCE [LARGE SCALE GENOMIC DNA]</scope>
    <source>
        <strain evidence="2 3">CIRAD86</strain>
    </source>
</reference>
<evidence type="ECO:0000313" key="3">
    <source>
        <dbReference type="Proteomes" id="UP000016932"/>
    </source>
</evidence>
<evidence type="ECO:0000313" key="2">
    <source>
        <dbReference type="EMBL" id="EME84742.1"/>
    </source>
</evidence>
<dbReference type="KEGG" id="pfj:MYCFIDRAFT_210966"/>
<accession>M3B5W1</accession>
<dbReference type="EMBL" id="KB446557">
    <property type="protein sequence ID" value="EME84742.1"/>
    <property type="molecule type" value="Genomic_DNA"/>
</dbReference>
<dbReference type="Proteomes" id="UP000016932">
    <property type="component" value="Unassembled WGS sequence"/>
</dbReference>
<proteinExistence type="predicted"/>
<evidence type="ECO:0000256" key="1">
    <source>
        <dbReference type="SAM" id="MobiDB-lite"/>
    </source>
</evidence>
<name>M3B5W1_PSEFD</name>
<dbReference type="VEuPathDB" id="FungiDB:MYCFIDRAFT_210966"/>
<dbReference type="RefSeq" id="XP_007925343.1">
    <property type="nucleotide sequence ID" value="XM_007927152.1"/>
</dbReference>
<dbReference type="GeneID" id="19337261"/>
<sequence>MREQMMTQEAGKRTQGGSDGSRRGDNWKRVTKACGTTDLHLANLGRKNTSNQVRLKGFTTVAKHSVSFSAWPKEQQLLMIDSVP</sequence>
<organism evidence="2 3">
    <name type="scientific">Pseudocercospora fijiensis (strain CIRAD86)</name>
    <name type="common">Black leaf streak disease fungus</name>
    <name type="synonym">Mycosphaerella fijiensis</name>
    <dbReference type="NCBI Taxonomy" id="383855"/>
    <lineage>
        <taxon>Eukaryota</taxon>
        <taxon>Fungi</taxon>
        <taxon>Dikarya</taxon>
        <taxon>Ascomycota</taxon>
        <taxon>Pezizomycotina</taxon>
        <taxon>Dothideomycetes</taxon>
        <taxon>Dothideomycetidae</taxon>
        <taxon>Mycosphaerellales</taxon>
        <taxon>Mycosphaerellaceae</taxon>
        <taxon>Pseudocercospora</taxon>
    </lineage>
</organism>
<dbReference type="HOGENOM" id="CLU_2528412_0_0_1"/>